<feature type="region of interest" description="Disordered" evidence="1">
    <location>
        <begin position="139"/>
        <end position="193"/>
    </location>
</feature>
<dbReference type="Pfam" id="PF05729">
    <property type="entry name" value="NACHT"/>
    <property type="match status" value="1"/>
</dbReference>
<dbReference type="PANTHER" id="PTHR24407">
    <property type="entry name" value="PROTEIN KINASE DOMAIN-CONTAINING PROTEIN"/>
    <property type="match status" value="1"/>
</dbReference>
<dbReference type="InterPro" id="IPR007111">
    <property type="entry name" value="NACHT_NTPase"/>
</dbReference>
<keyword evidence="4" id="KW-1185">Reference proteome</keyword>
<evidence type="ECO:0000313" key="3">
    <source>
        <dbReference type="EMBL" id="KAJ7375961.1"/>
    </source>
</evidence>
<dbReference type="OrthoDB" id="6016049at2759"/>
<gene>
    <name evidence="3" type="ORF">OS493_037768</name>
</gene>
<sequence length="336" mass="37919">MAFRLPAWTSSTATFPPDDAVTKDFMYTDLSEASPVETFDLKTCRSKLAEHYKRTAKVPTTAWSSICQLELDQIYTRLSGVKEEQTPAGSLESELTHYTDVFTANKNGDVPNRILVQGPTGIGKSTFVRKLAMDWAELDDEKSEDKQGDARRRFEDDADMSEDNKVATPDDEDTASEDKDTSSDEYEELFPEEEEALTEGLLSYIIGQEDEIHLERNLLEDHNEVDIHQIYTRLSWVTPAGSSQSELTHYTDVFTANKNGDVPNRILVQGRTGIGKSTFARKVVMDWAELNDEKSEDKQGDTRRRFEDDADMSEDNEVAIPDDEDTASEVEIKPFA</sequence>
<feature type="compositionally biased region" description="Acidic residues" evidence="1">
    <location>
        <begin position="183"/>
        <end position="193"/>
    </location>
</feature>
<feature type="compositionally biased region" description="Acidic residues" evidence="1">
    <location>
        <begin position="308"/>
        <end position="328"/>
    </location>
</feature>
<feature type="region of interest" description="Disordered" evidence="1">
    <location>
        <begin position="292"/>
        <end position="336"/>
    </location>
</feature>
<dbReference type="AlphaFoldDB" id="A0A9W9Z672"/>
<name>A0A9W9Z672_9CNID</name>
<accession>A0A9W9Z672</accession>
<feature type="compositionally biased region" description="Basic and acidic residues" evidence="1">
    <location>
        <begin position="143"/>
        <end position="155"/>
    </location>
</feature>
<comment type="caution">
    <text evidence="3">The sequence shown here is derived from an EMBL/GenBank/DDBJ whole genome shotgun (WGS) entry which is preliminary data.</text>
</comment>
<dbReference type="EMBL" id="MU826426">
    <property type="protein sequence ID" value="KAJ7375961.1"/>
    <property type="molecule type" value="Genomic_DNA"/>
</dbReference>
<reference evidence="3" key="1">
    <citation type="submission" date="2023-01" db="EMBL/GenBank/DDBJ databases">
        <title>Genome assembly of the deep-sea coral Lophelia pertusa.</title>
        <authorList>
            <person name="Herrera S."/>
            <person name="Cordes E."/>
        </authorList>
    </citation>
    <scope>NUCLEOTIDE SEQUENCE</scope>
    <source>
        <strain evidence="3">USNM1676648</strain>
        <tissue evidence="3">Polyp</tissue>
    </source>
</reference>
<organism evidence="3 4">
    <name type="scientific">Desmophyllum pertusum</name>
    <dbReference type="NCBI Taxonomy" id="174260"/>
    <lineage>
        <taxon>Eukaryota</taxon>
        <taxon>Metazoa</taxon>
        <taxon>Cnidaria</taxon>
        <taxon>Anthozoa</taxon>
        <taxon>Hexacorallia</taxon>
        <taxon>Scleractinia</taxon>
        <taxon>Caryophylliina</taxon>
        <taxon>Caryophylliidae</taxon>
        <taxon>Desmophyllum</taxon>
    </lineage>
</organism>
<evidence type="ECO:0000259" key="2">
    <source>
        <dbReference type="Pfam" id="PF05729"/>
    </source>
</evidence>
<evidence type="ECO:0000313" key="4">
    <source>
        <dbReference type="Proteomes" id="UP001163046"/>
    </source>
</evidence>
<feature type="domain" description="NACHT" evidence="2">
    <location>
        <begin position="113"/>
        <end position="142"/>
    </location>
</feature>
<proteinExistence type="predicted"/>
<protein>
    <recommendedName>
        <fullName evidence="2">NACHT domain-containing protein</fullName>
    </recommendedName>
</protein>
<feature type="compositionally biased region" description="Basic and acidic residues" evidence="1">
    <location>
        <begin position="292"/>
        <end position="307"/>
    </location>
</feature>
<dbReference type="SUPFAM" id="SSF52540">
    <property type="entry name" value="P-loop containing nucleoside triphosphate hydrolases"/>
    <property type="match status" value="1"/>
</dbReference>
<dbReference type="InterPro" id="IPR027417">
    <property type="entry name" value="P-loop_NTPase"/>
</dbReference>
<dbReference type="Proteomes" id="UP001163046">
    <property type="component" value="Unassembled WGS sequence"/>
</dbReference>
<feature type="non-terminal residue" evidence="3">
    <location>
        <position position="336"/>
    </location>
</feature>
<dbReference type="Gene3D" id="3.40.50.300">
    <property type="entry name" value="P-loop containing nucleotide triphosphate hydrolases"/>
    <property type="match status" value="2"/>
</dbReference>
<evidence type="ECO:0000256" key="1">
    <source>
        <dbReference type="SAM" id="MobiDB-lite"/>
    </source>
</evidence>
<dbReference type="PANTHER" id="PTHR24407:SF14">
    <property type="entry name" value="SIR2-LIKE DOMAIN-CONTAINING PROTEIN"/>
    <property type="match status" value="1"/>
</dbReference>